<accession>A0ABY7E0I5</accession>
<name>A0ABY7E0I5_MYAAR</name>
<evidence type="ECO:0000313" key="2">
    <source>
        <dbReference type="Proteomes" id="UP001164746"/>
    </source>
</evidence>
<protein>
    <submittedName>
        <fullName evidence="1">Uncharacterized protein</fullName>
    </submittedName>
</protein>
<reference evidence="1" key="1">
    <citation type="submission" date="2022-11" db="EMBL/GenBank/DDBJ databases">
        <title>Centuries of genome instability and evolution in soft-shell clam transmissible cancer (bioRxiv).</title>
        <authorList>
            <person name="Hart S.F.M."/>
            <person name="Yonemitsu M.A."/>
            <person name="Giersch R.M."/>
            <person name="Beal B.F."/>
            <person name="Arriagada G."/>
            <person name="Davis B.W."/>
            <person name="Ostrander E.A."/>
            <person name="Goff S.P."/>
            <person name="Metzger M.J."/>
        </authorList>
    </citation>
    <scope>NUCLEOTIDE SEQUENCE</scope>
    <source>
        <strain evidence="1">MELC-2E11</strain>
        <tissue evidence="1">Siphon/mantle</tissue>
    </source>
</reference>
<gene>
    <name evidence="1" type="ORF">MAR_009327</name>
</gene>
<dbReference type="Proteomes" id="UP001164746">
    <property type="component" value="Chromosome 4"/>
</dbReference>
<keyword evidence="2" id="KW-1185">Reference proteome</keyword>
<organism evidence="1 2">
    <name type="scientific">Mya arenaria</name>
    <name type="common">Soft-shell clam</name>
    <dbReference type="NCBI Taxonomy" id="6604"/>
    <lineage>
        <taxon>Eukaryota</taxon>
        <taxon>Metazoa</taxon>
        <taxon>Spiralia</taxon>
        <taxon>Lophotrochozoa</taxon>
        <taxon>Mollusca</taxon>
        <taxon>Bivalvia</taxon>
        <taxon>Autobranchia</taxon>
        <taxon>Heteroconchia</taxon>
        <taxon>Euheterodonta</taxon>
        <taxon>Imparidentia</taxon>
        <taxon>Neoheterodontei</taxon>
        <taxon>Myida</taxon>
        <taxon>Myoidea</taxon>
        <taxon>Myidae</taxon>
        <taxon>Mya</taxon>
    </lineage>
</organism>
<proteinExistence type="predicted"/>
<sequence>MDDWEERTPQLRHEEVAVQIENCHRQCRERTQEFVQRAESLQDVTAQFENTPPRRESSCCKRCCTIL</sequence>
<dbReference type="EMBL" id="CP111015">
    <property type="protein sequence ID" value="WAR02769.1"/>
    <property type="molecule type" value="Genomic_DNA"/>
</dbReference>
<evidence type="ECO:0000313" key="1">
    <source>
        <dbReference type="EMBL" id="WAR02769.1"/>
    </source>
</evidence>